<dbReference type="HAMAP" id="MF_02056">
    <property type="entry name" value="MetZ"/>
    <property type="match status" value="1"/>
</dbReference>
<dbReference type="Proteomes" id="UP000199445">
    <property type="component" value="Unassembled WGS sequence"/>
</dbReference>
<dbReference type="Gene3D" id="3.90.1150.10">
    <property type="entry name" value="Aspartate Aminotransferase, domain 1"/>
    <property type="match status" value="1"/>
</dbReference>
<dbReference type="FunFam" id="3.40.640.10:FF:000046">
    <property type="entry name" value="Cystathionine gamma-lyase"/>
    <property type="match status" value="1"/>
</dbReference>
<dbReference type="PANTHER" id="PTHR11808:SF80">
    <property type="entry name" value="CYSTATHIONINE GAMMA-LYASE"/>
    <property type="match status" value="1"/>
</dbReference>
<name>A0A1I3TX30_9GAMM</name>
<dbReference type="NCBIfam" id="NF006003">
    <property type="entry name" value="PRK08133.1"/>
    <property type="match status" value="1"/>
</dbReference>
<dbReference type="PROSITE" id="PS00868">
    <property type="entry name" value="CYS_MET_METAB_PP"/>
    <property type="match status" value="1"/>
</dbReference>
<dbReference type="OrthoDB" id="9805807at2"/>
<comment type="similarity">
    <text evidence="3">Belongs to the trans-sulfuration enzymes family. MetZ subfamily.</text>
</comment>
<dbReference type="GO" id="GO:0019346">
    <property type="term" value="P:transsulfuration"/>
    <property type="evidence" value="ECO:0007669"/>
    <property type="project" value="InterPro"/>
</dbReference>
<dbReference type="GO" id="GO:0071268">
    <property type="term" value="P:homocysteine biosynthetic process"/>
    <property type="evidence" value="ECO:0007669"/>
    <property type="project" value="InterPro"/>
</dbReference>
<evidence type="ECO:0000313" key="6">
    <source>
        <dbReference type="EMBL" id="SFJ75230.1"/>
    </source>
</evidence>
<dbReference type="NCBIfam" id="TIGR01325">
    <property type="entry name" value="O_suc_HS_sulf"/>
    <property type="match status" value="1"/>
</dbReference>
<comment type="function">
    <text evidence="3">Catalyzes the formation of L-homocysteine from O-succinyl-L-homoserine (OSHS) and hydrogen sulfide.</text>
</comment>
<sequence length="410" mass="44495">MTFGRDEHQWIPESDLEDMSLDTLAVRAGQIRTAQLEHSDAIFPTSSFVYGSAAQAAARFGGDEPGNIYSRFTNPTVQAFEGRIAAMEGGEKAVATASGMAAILSTCMALLQAGDHVVCSRGVFGTTNVLFQKYMARFGVETTFVSLTNMDEWQASVRPETRMLFLETPSNPLCEVADMAALSALAKASDALLVVDNCFCTPVLQRPLELGADLVIHSATKYLDGQGRCVGGVVVGPARYLDEIYGFIRSAGPTMSPFNAWVFQKGLETLPIRMRAHCDNALELAQWLEQQPEVARVYYAGLPSHPQHDLAKRQQSGFGGIVSFELAGGREPAWCFIDATRMISITANLGDVKTTITHPATTTHGRLSPEDKDKAGITEGLIRLSVGIEAIDDLKTDLQRGFQALQDETH</sequence>
<dbReference type="GO" id="GO:0016765">
    <property type="term" value="F:transferase activity, transferring alkyl or aryl (other than methyl) groups"/>
    <property type="evidence" value="ECO:0007669"/>
    <property type="project" value="UniProtKB-UniRule"/>
</dbReference>
<dbReference type="InterPro" id="IPR015424">
    <property type="entry name" value="PyrdxlP-dep_Trfase"/>
</dbReference>
<evidence type="ECO:0000256" key="5">
    <source>
        <dbReference type="RuleBase" id="RU362118"/>
    </source>
</evidence>
<dbReference type="InterPro" id="IPR000277">
    <property type="entry name" value="Cys/Met-Metab_PyrdxlP-dep_enz"/>
</dbReference>
<keyword evidence="3" id="KW-0808">Transferase</keyword>
<dbReference type="GO" id="GO:0016846">
    <property type="term" value="F:carbon-sulfur lyase activity"/>
    <property type="evidence" value="ECO:0007669"/>
    <property type="project" value="TreeGrafter"/>
</dbReference>
<dbReference type="Gene3D" id="3.40.640.10">
    <property type="entry name" value="Type I PLP-dependent aspartate aminotransferase-like (Major domain)"/>
    <property type="match status" value="1"/>
</dbReference>
<keyword evidence="7" id="KW-1185">Reference proteome</keyword>
<dbReference type="GO" id="GO:0071266">
    <property type="term" value="P:'de novo' L-methionine biosynthetic process"/>
    <property type="evidence" value="ECO:0007669"/>
    <property type="project" value="UniProtKB-UniRule"/>
</dbReference>
<protein>
    <recommendedName>
        <fullName evidence="3">O-succinylhomoserine sulfhydrylase</fullName>
        <shortName evidence="3">OSH sulfhydrylase</shortName>
        <shortName evidence="3">OSHS sulfhydrylase</shortName>
        <ecNumber evidence="3">2.5.1.-</ecNumber>
    </recommendedName>
</protein>
<dbReference type="PIRSF" id="PIRSF001434">
    <property type="entry name" value="CGS"/>
    <property type="match status" value="1"/>
</dbReference>
<gene>
    <name evidence="3" type="primary">metZ</name>
    <name evidence="6" type="ORF">SAMN05216429_105196</name>
</gene>
<dbReference type="CDD" id="cd00614">
    <property type="entry name" value="CGS_like"/>
    <property type="match status" value="1"/>
</dbReference>
<evidence type="ECO:0000256" key="1">
    <source>
        <dbReference type="ARBA" id="ARBA00001933"/>
    </source>
</evidence>
<dbReference type="GO" id="GO:0030170">
    <property type="term" value="F:pyridoxal phosphate binding"/>
    <property type="evidence" value="ECO:0007669"/>
    <property type="project" value="UniProtKB-UniRule"/>
</dbReference>
<organism evidence="6 7">
    <name type="scientific">Marinobacter persicus</name>
    <dbReference type="NCBI Taxonomy" id="930118"/>
    <lineage>
        <taxon>Bacteria</taxon>
        <taxon>Pseudomonadati</taxon>
        <taxon>Pseudomonadota</taxon>
        <taxon>Gammaproteobacteria</taxon>
        <taxon>Pseudomonadales</taxon>
        <taxon>Marinobacteraceae</taxon>
        <taxon>Marinobacter</taxon>
    </lineage>
</organism>
<dbReference type="InterPro" id="IPR054542">
    <property type="entry name" value="Cys_met_metab_PP"/>
</dbReference>
<evidence type="ECO:0000313" key="7">
    <source>
        <dbReference type="Proteomes" id="UP000199445"/>
    </source>
</evidence>
<dbReference type="InterPro" id="IPR006234">
    <property type="entry name" value="O-succ-hSer_sulfhydrylase"/>
</dbReference>
<comment type="subunit">
    <text evidence="3">Homotetramer.</text>
</comment>
<dbReference type="FunFam" id="3.90.1150.10:FF:000033">
    <property type="entry name" value="Cystathionine gamma-synthase"/>
    <property type="match status" value="1"/>
</dbReference>
<dbReference type="Pfam" id="PF01053">
    <property type="entry name" value="Cys_Met_Meta_PP"/>
    <property type="match status" value="1"/>
</dbReference>
<evidence type="ECO:0000256" key="2">
    <source>
        <dbReference type="ARBA" id="ARBA00022898"/>
    </source>
</evidence>
<evidence type="ECO:0000256" key="3">
    <source>
        <dbReference type="HAMAP-Rule" id="MF_02056"/>
    </source>
</evidence>
<comment type="cofactor">
    <cofactor evidence="1 3 5">
        <name>pyridoxal 5'-phosphate</name>
        <dbReference type="ChEBI" id="CHEBI:597326"/>
    </cofactor>
</comment>
<evidence type="ECO:0000256" key="4">
    <source>
        <dbReference type="PIRSR" id="PIRSR001434-2"/>
    </source>
</evidence>
<dbReference type="AlphaFoldDB" id="A0A1I3TX30"/>
<dbReference type="InterPro" id="IPR015422">
    <property type="entry name" value="PyrdxlP-dep_Trfase_small"/>
</dbReference>
<keyword evidence="3" id="KW-0028">Amino-acid biosynthesis</keyword>
<keyword evidence="3" id="KW-0486">Methionine biosynthesis</keyword>
<accession>A0A1I3TX30</accession>
<feature type="modified residue" description="N6-(pyridoxal phosphate)lysine" evidence="3 4">
    <location>
        <position position="221"/>
    </location>
</feature>
<dbReference type="InterPro" id="IPR015421">
    <property type="entry name" value="PyrdxlP-dep_Trfase_major"/>
</dbReference>
<dbReference type="EC" id="2.5.1.-" evidence="3"/>
<dbReference type="PANTHER" id="PTHR11808">
    <property type="entry name" value="TRANS-SULFURATION ENZYME FAMILY MEMBER"/>
    <property type="match status" value="1"/>
</dbReference>
<dbReference type="UniPathway" id="UPA00051">
    <property type="reaction ID" value="UER00449"/>
</dbReference>
<keyword evidence="2 3" id="KW-0663">Pyridoxal phosphate</keyword>
<comment type="catalytic activity">
    <reaction evidence="3">
        <text>O-succinyl-L-homoserine + hydrogen sulfide = L-homocysteine + succinate</text>
        <dbReference type="Rhea" id="RHEA:27826"/>
        <dbReference type="ChEBI" id="CHEBI:29919"/>
        <dbReference type="ChEBI" id="CHEBI:30031"/>
        <dbReference type="ChEBI" id="CHEBI:57661"/>
        <dbReference type="ChEBI" id="CHEBI:58199"/>
    </reaction>
</comment>
<comment type="pathway">
    <text evidence="3">Amino-acid biosynthesis; L-methionine biosynthesis via de novo pathway; L-homocysteine from O-succinyl-L-homoserine: step 1/1.</text>
</comment>
<dbReference type="GO" id="GO:0005737">
    <property type="term" value="C:cytoplasm"/>
    <property type="evidence" value="ECO:0007669"/>
    <property type="project" value="TreeGrafter"/>
</dbReference>
<dbReference type="SUPFAM" id="SSF53383">
    <property type="entry name" value="PLP-dependent transferases"/>
    <property type="match status" value="1"/>
</dbReference>
<dbReference type="EMBL" id="FOSC01000005">
    <property type="protein sequence ID" value="SFJ75230.1"/>
    <property type="molecule type" value="Genomic_DNA"/>
</dbReference>
<proteinExistence type="inferred from homology"/>
<dbReference type="RefSeq" id="WP_091703690.1">
    <property type="nucleotide sequence ID" value="NZ_BMYN01000004.1"/>
</dbReference>
<reference evidence="6 7" key="1">
    <citation type="submission" date="2016-10" db="EMBL/GenBank/DDBJ databases">
        <authorList>
            <person name="de Groot N.N."/>
        </authorList>
    </citation>
    <scope>NUCLEOTIDE SEQUENCE [LARGE SCALE GENOMIC DNA]</scope>
    <source>
        <strain evidence="6 7">IBRC-M 10445</strain>
    </source>
</reference>